<keyword evidence="11" id="KW-1185">Reference proteome</keyword>
<dbReference type="GO" id="GO:0008237">
    <property type="term" value="F:metallopeptidase activity"/>
    <property type="evidence" value="ECO:0007669"/>
    <property type="project" value="UniProtKB-KW"/>
</dbReference>
<dbReference type="SMART" id="SM00089">
    <property type="entry name" value="PKD"/>
    <property type="match status" value="1"/>
</dbReference>
<keyword evidence="3" id="KW-0479">Metal-binding</keyword>
<keyword evidence="2" id="KW-0645">Protease</keyword>
<dbReference type="InterPro" id="IPR008754">
    <property type="entry name" value="Peptidase_M43"/>
</dbReference>
<comment type="similarity">
    <text evidence="1">Belongs to the peptidase M43B family.</text>
</comment>
<evidence type="ECO:0000256" key="5">
    <source>
        <dbReference type="ARBA" id="ARBA00022801"/>
    </source>
</evidence>
<sequence>MKKQLSTLLTFTLCVSNVVFSQIPERKLDRENMRQGEHVEYCTTHKKMNQLLADPARATQFAKEQQAFEELLLAKKGDHSTKALVYTIPVVFHVLHNGGEENISRDQILSALDILNRDYAMLNSDTLFVQAPFQSIRSKVDVKFALATKAPNGACFSGITRTQSPLTFNGDDGGAQVNAIVAGNDVYNGQWPGNKYLNIFICQDIGGAAGYTTNPGSWSASAMTNGIWVLSDYVGDIGTSTPYTSRTLTHEVGHWLNLSHVWGGTNNPGVSCGNDAVADTPACIGSTSCSLSANTCSSDNAYWGFDQIDNVENYMDYSYCSRMFTAGQVNRMRTALTVSSTGRANVVSAANLAAVGATTAPVLCSARFSAPRRIICAGESIQFSDESFNTASGWNWSFTGGSPATSTVQNPTVLYNTPGTYAVQLEATDGSNSNTAAIAGYITVLPAATGIPYYESFETFTNFTSPNWFVTNGGGNAWTVTTAVGRTGTNSAKLENFGETATQTDELESHSIDLSGITSATNATLSFRYAYRKRTSTNTDLLKVFATKDCGETWDVRKTLTASTMSGSNLAATQWTPTPADWVTVHVTNITSVYWNENFRFKFQFTAGGGNNIYLDDINLYAGAPSDDIVLGLNDAEFLEDIRLFPNPAENELQISFSSQTGNNPLEFIITDLSGKMIRSMPVNAHEGSNIVFVETSDLSAGTYLIQIKGSVQRTFSFVKR</sequence>
<keyword evidence="4" id="KW-0732">Signal</keyword>
<dbReference type="RefSeq" id="WP_144332229.1">
    <property type="nucleotide sequence ID" value="NZ_VLPL01000002.1"/>
</dbReference>
<dbReference type="PANTHER" id="PTHR47466:SF1">
    <property type="entry name" value="METALLOPROTEASE MEP1 (AFU_ORTHOLOGUE AFUA_1G07730)-RELATED"/>
    <property type="match status" value="1"/>
</dbReference>
<reference evidence="10 11" key="1">
    <citation type="submission" date="2019-07" db="EMBL/GenBank/DDBJ databases">
        <authorList>
            <person name="Huq M.A."/>
        </authorList>
    </citation>
    <scope>NUCLEOTIDE SEQUENCE [LARGE SCALE GENOMIC DNA]</scope>
    <source>
        <strain evidence="10 11">MAH-3</strain>
    </source>
</reference>
<dbReference type="CDD" id="cd00146">
    <property type="entry name" value="PKD"/>
    <property type="match status" value="1"/>
</dbReference>
<dbReference type="InterPro" id="IPR024079">
    <property type="entry name" value="MetalloPept_cat_dom_sf"/>
</dbReference>
<feature type="domain" description="PKD" evidence="9">
    <location>
        <begin position="377"/>
        <end position="449"/>
    </location>
</feature>
<dbReference type="SUPFAM" id="SSF55486">
    <property type="entry name" value="Metalloproteases ('zincins'), catalytic domain"/>
    <property type="match status" value="1"/>
</dbReference>
<evidence type="ECO:0000256" key="1">
    <source>
        <dbReference type="ARBA" id="ARBA00008721"/>
    </source>
</evidence>
<evidence type="ECO:0000256" key="6">
    <source>
        <dbReference type="ARBA" id="ARBA00022833"/>
    </source>
</evidence>
<dbReference type="PANTHER" id="PTHR47466">
    <property type="match status" value="1"/>
</dbReference>
<dbReference type="NCBIfam" id="TIGR04183">
    <property type="entry name" value="Por_Secre_tail"/>
    <property type="match status" value="1"/>
</dbReference>
<evidence type="ECO:0000256" key="2">
    <source>
        <dbReference type="ARBA" id="ARBA00022670"/>
    </source>
</evidence>
<keyword evidence="6" id="KW-0862">Zinc</keyword>
<evidence type="ECO:0000256" key="7">
    <source>
        <dbReference type="ARBA" id="ARBA00023049"/>
    </source>
</evidence>
<evidence type="ECO:0000259" key="9">
    <source>
        <dbReference type="PROSITE" id="PS50093"/>
    </source>
</evidence>
<dbReference type="InterPro" id="IPR000601">
    <property type="entry name" value="PKD_dom"/>
</dbReference>
<dbReference type="Pfam" id="PF18962">
    <property type="entry name" value="Por_Secre_tail"/>
    <property type="match status" value="1"/>
</dbReference>
<dbReference type="InterPro" id="IPR035986">
    <property type="entry name" value="PKD_dom_sf"/>
</dbReference>
<dbReference type="EMBL" id="VLPL01000002">
    <property type="protein sequence ID" value="TSJ46692.1"/>
    <property type="molecule type" value="Genomic_DNA"/>
</dbReference>
<dbReference type="Gene3D" id="2.60.120.260">
    <property type="entry name" value="Galactose-binding domain-like"/>
    <property type="match status" value="1"/>
</dbReference>
<evidence type="ECO:0000313" key="11">
    <source>
        <dbReference type="Proteomes" id="UP000316008"/>
    </source>
</evidence>
<dbReference type="OrthoDB" id="9792152at2"/>
<dbReference type="Proteomes" id="UP000316008">
    <property type="component" value="Unassembled WGS sequence"/>
</dbReference>
<organism evidence="10 11">
    <name type="scientific">Fluviicola chungangensis</name>
    <dbReference type="NCBI Taxonomy" id="2597671"/>
    <lineage>
        <taxon>Bacteria</taxon>
        <taxon>Pseudomonadati</taxon>
        <taxon>Bacteroidota</taxon>
        <taxon>Flavobacteriia</taxon>
        <taxon>Flavobacteriales</taxon>
        <taxon>Crocinitomicaceae</taxon>
        <taxon>Fluviicola</taxon>
    </lineage>
</organism>
<keyword evidence="8" id="KW-1015">Disulfide bond</keyword>
<keyword evidence="5" id="KW-0378">Hydrolase</keyword>
<gene>
    <name evidence="10" type="ORF">FO442_05900</name>
</gene>
<dbReference type="GO" id="GO:0006508">
    <property type="term" value="P:proteolysis"/>
    <property type="evidence" value="ECO:0007669"/>
    <property type="project" value="UniProtKB-KW"/>
</dbReference>
<dbReference type="Pfam" id="PF05572">
    <property type="entry name" value="Peptidase_M43"/>
    <property type="match status" value="1"/>
</dbReference>
<dbReference type="Pfam" id="PF18911">
    <property type="entry name" value="PKD_4"/>
    <property type="match status" value="1"/>
</dbReference>
<dbReference type="Gene3D" id="3.40.390.10">
    <property type="entry name" value="Collagenase (Catalytic Domain)"/>
    <property type="match status" value="1"/>
</dbReference>
<dbReference type="AlphaFoldDB" id="A0A556N3G6"/>
<evidence type="ECO:0000256" key="8">
    <source>
        <dbReference type="ARBA" id="ARBA00023157"/>
    </source>
</evidence>
<evidence type="ECO:0000313" key="10">
    <source>
        <dbReference type="EMBL" id="TSJ46692.1"/>
    </source>
</evidence>
<dbReference type="InterPro" id="IPR022409">
    <property type="entry name" value="PKD/Chitinase_dom"/>
</dbReference>
<dbReference type="PROSITE" id="PS50093">
    <property type="entry name" value="PKD"/>
    <property type="match status" value="1"/>
</dbReference>
<dbReference type="GO" id="GO:0046872">
    <property type="term" value="F:metal ion binding"/>
    <property type="evidence" value="ECO:0007669"/>
    <property type="project" value="UniProtKB-KW"/>
</dbReference>
<evidence type="ECO:0000256" key="3">
    <source>
        <dbReference type="ARBA" id="ARBA00022723"/>
    </source>
</evidence>
<evidence type="ECO:0000256" key="4">
    <source>
        <dbReference type="ARBA" id="ARBA00022729"/>
    </source>
</evidence>
<comment type="caution">
    <text evidence="10">The sequence shown here is derived from an EMBL/GenBank/DDBJ whole genome shotgun (WGS) entry which is preliminary data.</text>
</comment>
<accession>A0A556N3G6</accession>
<dbReference type="SUPFAM" id="SSF49299">
    <property type="entry name" value="PKD domain"/>
    <property type="match status" value="1"/>
</dbReference>
<protein>
    <submittedName>
        <fullName evidence="10">T9SS type A sorting domain-containing protein</fullName>
    </submittedName>
</protein>
<dbReference type="InterPro" id="IPR026444">
    <property type="entry name" value="Secre_tail"/>
</dbReference>
<proteinExistence type="inferred from homology"/>
<dbReference type="InterPro" id="IPR013783">
    <property type="entry name" value="Ig-like_fold"/>
</dbReference>
<dbReference type="Gene3D" id="2.60.40.10">
    <property type="entry name" value="Immunoglobulins"/>
    <property type="match status" value="1"/>
</dbReference>
<name>A0A556N3G6_9FLAO</name>
<keyword evidence="7" id="KW-0482">Metalloprotease</keyword>